<proteinExistence type="inferred from homology"/>
<evidence type="ECO:0000256" key="4">
    <source>
        <dbReference type="ARBA" id="ARBA00022989"/>
    </source>
</evidence>
<reference evidence="7 8" key="1">
    <citation type="journal article" date="2018" name="PLoS Pathog.">
        <title>Evolution of structural diversity of trichothecenes, a family of toxins produced by plant pathogenic and entomopathogenic fungi.</title>
        <authorList>
            <person name="Proctor R.H."/>
            <person name="McCormick S.P."/>
            <person name="Kim H.S."/>
            <person name="Cardoza R.E."/>
            <person name="Stanley A.M."/>
            <person name="Lindo L."/>
            <person name="Kelly A."/>
            <person name="Brown D.W."/>
            <person name="Lee T."/>
            <person name="Vaughan M.M."/>
            <person name="Alexander N.J."/>
            <person name="Busman M."/>
            <person name="Gutierrez S."/>
        </authorList>
    </citation>
    <scope>NUCLEOTIDE SEQUENCE [LARGE SCALE GENOMIC DNA]</scope>
    <source>
        <strain evidence="7 8">IBT 40837</strain>
    </source>
</reference>
<organism evidence="7 8">
    <name type="scientific">Trichoderma arundinaceum</name>
    <dbReference type="NCBI Taxonomy" id="490622"/>
    <lineage>
        <taxon>Eukaryota</taxon>
        <taxon>Fungi</taxon>
        <taxon>Dikarya</taxon>
        <taxon>Ascomycota</taxon>
        <taxon>Pezizomycotina</taxon>
        <taxon>Sordariomycetes</taxon>
        <taxon>Hypocreomycetidae</taxon>
        <taxon>Hypocreales</taxon>
        <taxon>Hypocreaceae</taxon>
        <taxon>Trichoderma</taxon>
    </lineage>
</organism>
<name>A0A395NRW7_TRIAR</name>
<protein>
    <submittedName>
        <fullName evidence="7">Uncharacterized protein</fullName>
    </submittedName>
</protein>
<dbReference type="InterPro" id="IPR009311">
    <property type="entry name" value="IFI6/IFI27-like"/>
</dbReference>
<keyword evidence="4 6" id="KW-1133">Transmembrane helix</keyword>
<comment type="subcellular location">
    <subcellularLocation>
        <location evidence="1">Membrane</location>
        <topology evidence="1">Multi-pass membrane protein</topology>
    </subcellularLocation>
</comment>
<evidence type="ECO:0000256" key="3">
    <source>
        <dbReference type="ARBA" id="ARBA00022692"/>
    </source>
</evidence>
<accession>A0A395NRW7</accession>
<keyword evidence="5 6" id="KW-0472">Membrane</keyword>
<dbReference type="Gene3D" id="6.10.110.10">
    <property type="match status" value="1"/>
</dbReference>
<comment type="similarity">
    <text evidence="2">Belongs to the IFI6/IFI27 family.</text>
</comment>
<sequence>MSFFDRIGEGLAYAHQEAAKHITAENINRGAQEVWRNLDNAAQQENINRAAEGFRQNWDNAARGLAEAAENTPPHVEKAVADAGEAFRGVASQVTAENIALGAGIVQEHVNNAASHVGREIGHRVEEAASWARDEKNIQELKDGAQAVAEQAATIAQQNPAAVSVASVGFLMLAAPAVITTPIMAVAGMLGFTSGGIAASSIAAGAQAGMGNVVAGSAFATVQSAAAGGYGLGVLTGLVQAAGGTIAAVGSLGGGFMAWLRGQQQSSSVSE</sequence>
<evidence type="ECO:0000256" key="1">
    <source>
        <dbReference type="ARBA" id="ARBA00004141"/>
    </source>
</evidence>
<dbReference type="EMBL" id="PXOA01000197">
    <property type="protein sequence ID" value="RFU78684.1"/>
    <property type="molecule type" value="Genomic_DNA"/>
</dbReference>
<evidence type="ECO:0000256" key="2">
    <source>
        <dbReference type="ARBA" id="ARBA00007262"/>
    </source>
</evidence>
<feature type="transmembrane region" description="Helical" evidence="6">
    <location>
        <begin position="213"/>
        <end position="232"/>
    </location>
</feature>
<dbReference type="OrthoDB" id="4900022at2759"/>
<keyword evidence="8" id="KW-1185">Reference proteome</keyword>
<feature type="transmembrane region" description="Helical" evidence="6">
    <location>
        <begin position="185"/>
        <end position="206"/>
    </location>
</feature>
<dbReference type="InterPro" id="IPR038213">
    <property type="entry name" value="IFI6/IFI27-like_sf"/>
</dbReference>
<dbReference type="Pfam" id="PF06140">
    <property type="entry name" value="Ifi-6-16"/>
    <property type="match status" value="1"/>
</dbReference>
<evidence type="ECO:0000313" key="8">
    <source>
        <dbReference type="Proteomes" id="UP000266272"/>
    </source>
</evidence>
<evidence type="ECO:0000256" key="5">
    <source>
        <dbReference type="ARBA" id="ARBA00023136"/>
    </source>
</evidence>
<gene>
    <name evidence="7" type="ORF">TARUN_3531</name>
</gene>
<keyword evidence="3 6" id="KW-0812">Transmembrane</keyword>
<feature type="transmembrane region" description="Helical" evidence="6">
    <location>
        <begin position="238"/>
        <end position="260"/>
    </location>
</feature>
<evidence type="ECO:0000313" key="7">
    <source>
        <dbReference type="EMBL" id="RFU78684.1"/>
    </source>
</evidence>
<dbReference type="Proteomes" id="UP000266272">
    <property type="component" value="Unassembled WGS sequence"/>
</dbReference>
<dbReference type="AlphaFoldDB" id="A0A395NRW7"/>
<comment type="caution">
    <text evidence="7">The sequence shown here is derived from an EMBL/GenBank/DDBJ whole genome shotgun (WGS) entry which is preliminary data.</text>
</comment>
<dbReference type="GO" id="GO:0016020">
    <property type="term" value="C:membrane"/>
    <property type="evidence" value="ECO:0007669"/>
    <property type="project" value="UniProtKB-SubCell"/>
</dbReference>
<evidence type="ECO:0000256" key="6">
    <source>
        <dbReference type="SAM" id="Phobius"/>
    </source>
</evidence>